<reference evidence="2 3" key="2">
    <citation type="submission" date="2016-05" db="EMBL/GenBank/DDBJ databases">
        <title>Lineage-specific infection strategies underlie the spectrum of fungal disease in amphibians.</title>
        <authorList>
            <person name="Cuomo C.A."/>
            <person name="Farrer R.A."/>
            <person name="James T."/>
            <person name="Longcore J."/>
            <person name="Birren B."/>
        </authorList>
    </citation>
    <scope>NUCLEOTIDE SEQUENCE [LARGE SCALE GENOMIC DNA]</scope>
    <source>
        <strain evidence="2 3">JEL423</strain>
    </source>
</reference>
<feature type="region of interest" description="Disordered" evidence="1">
    <location>
        <begin position="121"/>
        <end position="143"/>
    </location>
</feature>
<evidence type="ECO:0000313" key="3">
    <source>
        <dbReference type="Proteomes" id="UP000077115"/>
    </source>
</evidence>
<organism evidence="2 3">
    <name type="scientific">Batrachochytrium dendrobatidis (strain JEL423)</name>
    <dbReference type="NCBI Taxonomy" id="403673"/>
    <lineage>
        <taxon>Eukaryota</taxon>
        <taxon>Fungi</taxon>
        <taxon>Fungi incertae sedis</taxon>
        <taxon>Chytridiomycota</taxon>
        <taxon>Chytridiomycota incertae sedis</taxon>
        <taxon>Chytridiomycetes</taxon>
        <taxon>Rhizophydiales</taxon>
        <taxon>Rhizophydiales incertae sedis</taxon>
        <taxon>Batrachochytrium</taxon>
    </lineage>
</organism>
<reference evidence="2 3" key="1">
    <citation type="submission" date="2006-10" db="EMBL/GenBank/DDBJ databases">
        <title>The Genome Sequence of Batrachochytrium dendrobatidis JEL423.</title>
        <authorList>
            <consortium name="The Broad Institute Genome Sequencing Platform"/>
            <person name="Birren B."/>
            <person name="Lander E."/>
            <person name="Galagan J."/>
            <person name="Cuomo C."/>
            <person name="Devon K."/>
            <person name="Jaffe D."/>
            <person name="Butler J."/>
            <person name="Alvarez P."/>
            <person name="Gnerre S."/>
            <person name="Grabherr M."/>
            <person name="Kleber M."/>
            <person name="Mauceli E."/>
            <person name="Brockman W."/>
            <person name="Young S."/>
            <person name="LaButti K."/>
            <person name="Sykes S."/>
            <person name="DeCaprio D."/>
            <person name="Crawford M."/>
            <person name="Koehrsen M."/>
            <person name="Engels R."/>
            <person name="Montgomery P."/>
            <person name="Pearson M."/>
            <person name="Howarth C."/>
            <person name="Larson L."/>
            <person name="White J."/>
            <person name="O'Leary S."/>
            <person name="Kodira C."/>
            <person name="Zeng Q."/>
            <person name="Yandava C."/>
            <person name="Alvarado L."/>
            <person name="Longcore J."/>
            <person name="James T."/>
        </authorList>
    </citation>
    <scope>NUCLEOTIDE SEQUENCE [LARGE SCALE GENOMIC DNA]</scope>
    <source>
        <strain evidence="2 3">JEL423</strain>
    </source>
</reference>
<accession>A0A177WVN8</accession>
<dbReference type="VEuPathDB" id="FungiDB:BDEG_27027"/>
<gene>
    <name evidence="2" type="ORF">BDEG_27027</name>
</gene>
<proteinExistence type="predicted"/>
<sequence length="143" mass="16158">MVDQIPLSNVREKRKPFLGNQLGIACYFKDYTYIAFDNPSNHFRWRLGLGLTDFCASLACQKRTNILLRLGLILHLFPPDPSNWFGLFSVLALSDFCQIWLLLFPNVVRISNITSISNVSTTNVPSCQRSQGPNPPRDSNVLA</sequence>
<name>A0A177WVN8_BATDL</name>
<dbReference type="Proteomes" id="UP000077115">
    <property type="component" value="Unassembled WGS sequence"/>
</dbReference>
<dbReference type="EMBL" id="DS022310">
    <property type="protein sequence ID" value="OAJ43695.1"/>
    <property type="molecule type" value="Genomic_DNA"/>
</dbReference>
<protein>
    <submittedName>
        <fullName evidence="2">Uncharacterized protein</fullName>
    </submittedName>
</protein>
<dbReference type="AlphaFoldDB" id="A0A177WVN8"/>
<evidence type="ECO:0000313" key="2">
    <source>
        <dbReference type="EMBL" id="OAJ43695.1"/>
    </source>
</evidence>
<evidence type="ECO:0000256" key="1">
    <source>
        <dbReference type="SAM" id="MobiDB-lite"/>
    </source>
</evidence>